<dbReference type="InterPro" id="IPR032578">
    <property type="entry name" value="DUF4919"/>
</dbReference>
<keyword evidence="1" id="KW-0732">Signal</keyword>
<name>A0A3G6N406_9FLAO</name>
<reference evidence="2 3" key="1">
    <citation type="submission" date="2018-11" db="EMBL/GenBank/DDBJ databases">
        <title>Proposal to divide the Flavobacteriaceae and reorganize its genera based on Amino Acid Identity values calculated from whole genome sequences.</title>
        <authorList>
            <person name="Nicholson A.C."/>
            <person name="Gulvik C.A."/>
            <person name="Whitney A.M."/>
            <person name="Humrighouse B.W."/>
            <person name="Bell M."/>
            <person name="Holmes B."/>
            <person name="Steigerwalt A."/>
            <person name="Villarma A."/>
            <person name="Sheth M."/>
            <person name="Batra D."/>
            <person name="Pryor J."/>
            <person name="Bernardet J.-F."/>
            <person name="Hugo C."/>
            <person name="Kampfer P."/>
            <person name="Newman J."/>
            <person name="Mcquiston J.R."/>
        </authorList>
    </citation>
    <scope>NUCLEOTIDE SEQUENCE [LARGE SCALE GENOMIC DNA]</scope>
    <source>
        <strain evidence="2 3">G0211</strain>
    </source>
</reference>
<proteinExistence type="predicted"/>
<organism evidence="2 3">
    <name type="scientific">Chryseobacterium indoltheticum</name>
    <dbReference type="NCBI Taxonomy" id="254"/>
    <lineage>
        <taxon>Bacteria</taxon>
        <taxon>Pseudomonadati</taxon>
        <taxon>Bacteroidota</taxon>
        <taxon>Flavobacteriia</taxon>
        <taxon>Flavobacteriales</taxon>
        <taxon>Weeksellaceae</taxon>
        <taxon>Chryseobacterium group</taxon>
        <taxon>Chryseobacterium</taxon>
    </lineage>
</organism>
<sequence>MLKQFSFLFLFLISGFFFCQSKEYEAPNYKVIQKNIENKDSEYYYPKLMDKLKANDTLITSDQYRHLYFGYTFQKDYHPYKTSENDKKLIPYFQSKDLKKSDYAEIIKISNASLKEFPLNLRVMNFLGYIYHLDGNEAMANKVSQNFYGLFGAIFSSGDGRDCASGFHVIAVSHEYVVMNMLKLEIASQSLTGDCDYLALEKDKYKLPGVYFNITKLKEKGFDFN</sequence>
<dbReference type="Pfam" id="PF16266">
    <property type="entry name" value="DUF4919"/>
    <property type="match status" value="1"/>
</dbReference>
<accession>A0A3G6N406</accession>
<dbReference type="AlphaFoldDB" id="A0A3G6N406"/>
<evidence type="ECO:0000313" key="2">
    <source>
        <dbReference type="EMBL" id="AZA62692.1"/>
    </source>
</evidence>
<feature type="chain" id="PRO_5018325858" evidence="1">
    <location>
        <begin position="20"/>
        <end position="225"/>
    </location>
</feature>
<evidence type="ECO:0000256" key="1">
    <source>
        <dbReference type="SAM" id="SignalP"/>
    </source>
</evidence>
<dbReference type="Proteomes" id="UP000269076">
    <property type="component" value="Chromosome"/>
</dbReference>
<evidence type="ECO:0000313" key="3">
    <source>
        <dbReference type="Proteomes" id="UP000269076"/>
    </source>
</evidence>
<dbReference type="RefSeq" id="WP_123887081.1">
    <property type="nucleotide sequence ID" value="NZ_CP033928.1"/>
</dbReference>
<dbReference type="EMBL" id="CP033928">
    <property type="protein sequence ID" value="AZA62692.1"/>
    <property type="molecule type" value="Genomic_DNA"/>
</dbReference>
<feature type="signal peptide" evidence="1">
    <location>
        <begin position="1"/>
        <end position="19"/>
    </location>
</feature>
<gene>
    <name evidence="2" type="ORF">EG340_17385</name>
</gene>
<protein>
    <submittedName>
        <fullName evidence="2">DUF4919 domain-containing protein</fullName>
    </submittedName>
</protein>